<sequence>MKHEHNPGQANQAVSQAIANSHGLSGVSQPAVMSIQKATADKQTEQEALSELSDEHLTPASKSFIDPYVNKNAVPASPDIQPFQLKNNNTGMPDHLKSGLENLSGYDLSHVNVHFNSSRPAQLNALAYAQGSDIHLGPGQEKHLPHEGWHVVQQMQGRVAATKQLKTGVPVNDNEGLEREADRMGDIANAKNTTTAPKMLKSASAGQVVQRLVGFEIETHIRLTPGERERALQKDKVLLTGMGWTLTVEKQKGGEAVEFKIRAVGDQSDPSLLEDTMTSLEIFATRLEGLKEPITLGELGKRTGFAYDETFSETRLIPSEDMTGMPQMTAGISLERITNLLQDMTKEGTQLFGGPGGGEVAENVRAGISSSLVGILEGLTGFPKSYQGFISLLVSYLHGTRNMVPSYFKAAVAALSRADLGKFMEVPEIRERRDLILKDVLLYAKAKGSDKVFPHGIKEKEEVVDAPITIEFWVNSIISGNDALAWSPQMNQENREFEMEPVGPRNVTGVPLEIRSLQKGIPVAGWKPYILHLFSYVSKLNTSSPQAYEELETETLLPPPKLPVVHVQPIDHLSNIAKMEKALAIATEKRDIHKRSWTTNKLVEFIKKTIFDYKVDMKGNDFKESSARWSVYACNKFVEDMDTAIAEEELQKI</sequence>
<reference evidence="2 3" key="1">
    <citation type="submission" date="2022-04" db="EMBL/GenBank/DDBJ databases">
        <title>The arsenic-methylating capacity of Chitinophaga filiformis YT5 during chitin decomposition.</title>
        <authorList>
            <person name="Chen G."/>
            <person name="Liang Y."/>
        </authorList>
    </citation>
    <scope>NUCLEOTIDE SEQUENCE [LARGE SCALE GENOMIC DNA]</scope>
    <source>
        <strain evidence="2 3">YT5</strain>
    </source>
</reference>
<dbReference type="InterPro" id="IPR025295">
    <property type="entry name" value="eCIS_core_dom"/>
</dbReference>
<evidence type="ECO:0000313" key="2">
    <source>
        <dbReference type="EMBL" id="UPK67365.1"/>
    </source>
</evidence>
<dbReference type="Pfam" id="PF13699">
    <property type="entry name" value="eCIS_core"/>
    <property type="match status" value="1"/>
</dbReference>
<protein>
    <submittedName>
        <fullName evidence="2">DUF4157 domain-containing protein</fullName>
    </submittedName>
</protein>
<gene>
    <name evidence="2" type="ORF">MYF79_20705</name>
</gene>
<dbReference type="Proteomes" id="UP000830198">
    <property type="component" value="Chromosome"/>
</dbReference>
<dbReference type="EMBL" id="CP095855">
    <property type="protein sequence ID" value="UPK67365.1"/>
    <property type="molecule type" value="Genomic_DNA"/>
</dbReference>
<evidence type="ECO:0000313" key="3">
    <source>
        <dbReference type="Proteomes" id="UP000830198"/>
    </source>
</evidence>
<keyword evidence="3" id="KW-1185">Reference proteome</keyword>
<evidence type="ECO:0000259" key="1">
    <source>
        <dbReference type="Pfam" id="PF13699"/>
    </source>
</evidence>
<organism evidence="2 3">
    <name type="scientific">Chitinophaga filiformis</name>
    <name type="common">Myxococcus filiformis</name>
    <name type="synonym">Flexibacter filiformis</name>
    <dbReference type="NCBI Taxonomy" id="104663"/>
    <lineage>
        <taxon>Bacteria</taxon>
        <taxon>Pseudomonadati</taxon>
        <taxon>Bacteroidota</taxon>
        <taxon>Chitinophagia</taxon>
        <taxon>Chitinophagales</taxon>
        <taxon>Chitinophagaceae</taxon>
        <taxon>Chitinophaga</taxon>
    </lineage>
</organism>
<name>A0ABY4HVE3_CHIFI</name>
<feature type="domain" description="eCIS core" evidence="1">
    <location>
        <begin position="92"/>
        <end position="157"/>
    </location>
</feature>
<proteinExistence type="predicted"/>
<dbReference type="RefSeq" id="WP_247809700.1">
    <property type="nucleotide sequence ID" value="NZ_CP095855.1"/>
</dbReference>
<accession>A0ABY4HVE3</accession>